<reference evidence="1 2" key="1">
    <citation type="submission" date="2020-08" db="EMBL/GenBank/DDBJ databases">
        <title>Sequencing the genomes of 1000 actinobacteria strains.</title>
        <authorList>
            <person name="Klenk H.-P."/>
        </authorList>
    </citation>
    <scope>NUCLEOTIDE SEQUENCE [LARGE SCALE GENOMIC DNA]</scope>
    <source>
        <strain evidence="1 2">DSM 44230</strain>
    </source>
</reference>
<gene>
    <name evidence="1" type="ORF">HNR67_003326</name>
</gene>
<dbReference type="RefSeq" id="WP_185003150.1">
    <property type="nucleotide sequence ID" value="NZ_BAAAUI010000085.1"/>
</dbReference>
<comment type="caution">
    <text evidence="1">The sequence shown here is derived from an EMBL/GenBank/DDBJ whole genome shotgun (WGS) entry which is preliminary data.</text>
</comment>
<dbReference type="Proteomes" id="UP000533598">
    <property type="component" value="Unassembled WGS sequence"/>
</dbReference>
<accession>A0A7W7CC95</accession>
<organism evidence="1 2">
    <name type="scientific">Crossiella cryophila</name>
    <dbReference type="NCBI Taxonomy" id="43355"/>
    <lineage>
        <taxon>Bacteria</taxon>
        <taxon>Bacillati</taxon>
        <taxon>Actinomycetota</taxon>
        <taxon>Actinomycetes</taxon>
        <taxon>Pseudonocardiales</taxon>
        <taxon>Pseudonocardiaceae</taxon>
        <taxon>Crossiella</taxon>
    </lineage>
</organism>
<dbReference type="EMBL" id="JACHMH010000001">
    <property type="protein sequence ID" value="MBB4677208.1"/>
    <property type="molecule type" value="Genomic_DNA"/>
</dbReference>
<keyword evidence="2" id="KW-1185">Reference proteome</keyword>
<dbReference type="AlphaFoldDB" id="A0A7W7CC95"/>
<proteinExistence type="predicted"/>
<name>A0A7W7CC95_9PSEU</name>
<protein>
    <submittedName>
        <fullName evidence="1">Uncharacterized protein</fullName>
    </submittedName>
</protein>
<sequence>MSTVDRPHVPHEFQPFDDAYFGIDRGHLRAGEEFLRLDRERDWSDTRQRDEEITGSIAEAGDRQFTEYAQQDLTDLSGGFDPGGY</sequence>
<evidence type="ECO:0000313" key="2">
    <source>
        <dbReference type="Proteomes" id="UP000533598"/>
    </source>
</evidence>
<evidence type="ECO:0000313" key="1">
    <source>
        <dbReference type="EMBL" id="MBB4677208.1"/>
    </source>
</evidence>